<keyword evidence="3" id="KW-0010">Activator</keyword>
<dbReference type="CDD" id="cd00038">
    <property type="entry name" value="CAP_ED"/>
    <property type="match status" value="1"/>
</dbReference>
<evidence type="ECO:0000256" key="3">
    <source>
        <dbReference type="ARBA" id="ARBA00023159"/>
    </source>
</evidence>
<dbReference type="InterPro" id="IPR036390">
    <property type="entry name" value="WH_DNA-bd_sf"/>
</dbReference>
<reference evidence="7" key="1">
    <citation type="journal article" date="2019" name="Int. J. Syst. Evol. Microbiol.">
        <title>The Global Catalogue of Microorganisms (GCM) 10K type strain sequencing project: providing services to taxonomists for standard genome sequencing and annotation.</title>
        <authorList>
            <consortium name="The Broad Institute Genomics Platform"/>
            <consortium name="The Broad Institute Genome Sequencing Center for Infectious Disease"/>
            <person name="Wu L."/>
            <person name="Ma J."/>
        </authorList>
    </citation>
    <scope>NUCLEOTIDE SEQUENCE [LARGE SCALE GENOMIC DNA]</scope>
    <source>
        <strain evidence="7">KCTC 12907</strain>
    </source>
</reference>
<dbReference type="PROSITE" id="PS50042">
    <property type="entry name" value="CNMP_BINDING_3"/>
    <property type="match status" value="1"/>
</dbReference>
<accession>A0ABW2FDE8</accession>
<keyword evidence="2" id="KW-0238">DNA-binding</keyword>
<keyword evidence="4" id="KW-0804">Transcription</keyword>
<gene>
    <name evidence="6" type="ORF">ACFQMJ_15570</name>
</gene>
<name>A0ABW2FDE8_9BACL</name>
<dbReference type="InterPro" id="IPR012318">
    <property type="entry name" value="HTH_CRP"/>
</dbReference>
<organism evidence="6 7">
    <name type="scientific">Cohnella cellulosilytica</name>
    <dbReference type="NCBI Taxonomy" id="986710"/>
    <lineage>
        <taxon>Bacteria</taxon>
        <taxon>Bacillati</taxon>
        <taxon>Bacillota</taxon>
        <taxon>Bacilli</taxon>
        <taxon>Bacillales</taxon>
        <taxon>Paenibacillaceae</taxon>
        <taxon>Cohnella</taxon>
    </lineage>
</organism>
<dbReference type="EMBL" id="JBHTAI010000009">
    <property type="protein sequence ID" value="MFC7149944.1"/>
    <property type="molecule type" value="Genomic_DNA"/>
</dbReference>
<dbReference type="RefSeq" id="WP_378046383.1">
    <property type="nucleotide sequence ID" value="NZ_JBHMDN010000010.1"/>
</dbReference>
<evidence type="ECO:0000313" key="6">
    <source>
        <dbReference type="EMBL" id="MFC7149944.1"/>
    </source>
</evidence>
<dbReference type="InterPro" id="IPR050397">
    <property type="entry name" value="Env_Response_Regulators"/>
</dbReference>
<dbReference type="Gene3D" id="2.60.120.10">
    <property type="entry name" value="Jelly Rolls"/>
    <property type="match status" value="1"/>
</dbReference>
<dbReference type="PANTHER" id="PTHR24567">
    <property type="entry name" value="CRP FAMILY TRANSCRIPTIONAL REGULATORY PROTEIN"/>
    <property type="match status" value="1"/>
</dbReference>
<dbReference type="InterPro" id="IPR018490">
    <property type="entry name" value="cNMP-bd_dom_sf"/>
</dbReference>
<dbReference type="Pfam" id="PF13545">
    <property type="entry name" value="HTH_Crp_2"/>
    <property type="match status" value="1"/>
</dbReference>
<dbReference type="InterPro" id="IPR000595">
    <property type="entry name" value="cNMP-bd_dom"/>
</dbReference>
<proteinExistence type="predicted"/>
<evidence type="ECO:0000313" key="7">
    <source>
        <dbReference type="Proteomes" id="UP001596378"/>
    </source>
</evidence>
<dbReference type="SUPFAM" id="SSF51206">
    <property type="entry name" value="cAMP-binding domain-like"/>
    <property type="match status" value="1"/>
</dbReference>
<dbReference type="PANTHER" id="PTHR24567:SF74">
    <property type="entry name" value="HTH-TYPE TRANSCRIPTIONAL REGULATOR ARCR"/>
    <property type="match status" value="1"/>
</dbReference>
<evidence type="ECO:0000256" key="1">
    <source>
        <dbReference type="ARBA" id="ARBA00023015"/>
    </source>
</evidence>
<keyword evidence="7" id="KW-1185">Reference proteome</keyword>
<comment type="caution">
    <text evidence="6">The sequence shown here is derived from an EMBL/GenBank/DDBJ whole genome shotgun (WGS) entry which is preliminary data.</text>
</comment>
<protein>
    <submittedName>
        <fullName evidence="6">Crp/Fnr family transcriptional regulator</fullName>
    </submittedName>
</protein>
<evidence type="ECO:0000256" key="4">
    <source>
        <dbReference type="ARBA" id="ARBA00023163"/>
    </source>
</evidence>
<evidence type="ECO:0000259" key="5">
    <source>
        <dbReference type="PROSITE" id="PS50042"/>
    </source>
</evidence>
<dbReference type="InterPro" id="IPR014710">
    <property type="entry name" value="RmlC-like_jellyroll"/>
</dbReference>
<evidence type="ECO:0000256" key="2">
    <source>
        <dbReference type="ARBA" id="ARBA00023125"/>
    </source>
</evidence>
<dbReference type="SUPFAM" id="SSF46785">
    <property type="entry name" value="Winged helix' DNA-binding domain"/>
    <property type="match status" value="1"/>
</dbReference>
<sequence>MILHKGETLFRQGESGALYRLVSGLLKIVRLHEDGTPTLVNIIAPNEIIPHHSLISPNPNYGTAIALVTCKVDVLPASEWYRDLETNPVRCREIALLLQERLNMMQRRIDQLTETSPADKLRKLQIWFSSYFKDVPLTELLTQDEIAQFVGLRRETVNRALRSLGEARQHPGPKKS</sequence>
<keyword evidence="1" id="KW-0805">Transcription regulation</keyword>
<dbReference type="Proteomes" id="UP001596378">
    <property type="component" value="Unassembled WGS sequence"/>
</dbReference>
<dbReference type="Pfam" id="PF00027">
    <property type="entry name" value="cNMP_binding"/>
    <property type="match status" value="1"/>
</dbReference>
<feature type="domain" description="Cyclic nucleotide-binding" evidence="5">
    <location>
        <begin position="1"/>
        <end position="72"/>
    </location>
</feature>